<keyword evidence="3" id="KW-1185">Reference proteome</keyword>
<dbReference type="InterPro" id="IPR000182">
    <property type="entry name" value="GNAT_dom"/>
</dbReference>
<dbReference type="EMBL" id="BBNO01000008">
    <property type="protein sequence ID" value="GAO11098.1"/>
    <property type="molecule type" value="Genomic_DNA"/>
</dbReference>
<dbReference type="SUPFAM" id="SSF55729">
    <property type="entry name" value="Acyl-CoA N-acyltransferases (Nat)"/>
    <property type="match status" value="1"/>
</dbReference>
<evidence type="ECO:0000313" key="3">
    <source>
        <dbReference type="Proteomes" id="UP000048965"/>
    </source>
</evidence>
<dbReference type="AlphaFoldDB" id="A0A0P4RDB8"/>
<name>A0A0P4RDB8_9ACTN</name>
<dbReference type="Proteomes" id="UP000048965">
    <property type="component" value="Unassembled WGS sequence"/>
</dbReference>
<organism evidence="2 3">
    <name type="scientific">Streptomyces lydicamycinicus</name>
    <dbReference type="NCBI Taxonomy" id="1546107"/>
    <lineage>
        <taxon>Bacteria</taxon>
        <taxon>Bacillati</taxon>
        <taxon>Actinomycetota</taxon>
        <taxon>Actinomycetes</taxon>
        <taxon>Kitasatosporales</taxon>
        <taxon>Streptomycetaceae</taxon>
        <taxon>Streptomyces</taxon>
    </lineage>
</organism>
<dbReference type="GO" id="GO:0016747">
    <property type="term" value="F:acyltransferase activity, transferring groups other than amino-acyl groups"/>
    <property type="evidence" value="ECO:0007669"/>
    <property type="project" value="InterPro"/>
</dbReference>
<dbReference type="Gene3D" id="3.40.630.30">
    <property type="match status" value="1"/>
</dbReference>
<dbReference type="CDD" id="cd04301">
    <property type="entry name" value="NAT_SF"/>
    <property type="match status" value="1"/>
</dbReference>
<dbReference type="PROSITE" id="PS51186">
    <property type="entry name" value="GNAT"/>
    <property type="match status" value="1"/>
</dbReference>
<proteinExistence type="predicted"/>
<comment type="caution">
    <text evidence="2">The sequence shown here is derived from an EMBL/GenBank/DDBJ whole genome shotgun (WGS) entry which is preliminary data.</text>
</comment>
<reference evidence="2 3" key="2">
    <citation type="journal article" date="2015" name="Stand. Genomic Sci.">
        <title>Draft genome sequence of marine-derived Streptomyces sp. TP-A0598, a producer of anti-MRSA antibiotic lydicamycins.</title>
        <authorList>
            <person name="Komaki H."/>
            <person name="Ichikawa N."/>
            <person name="Hosoyama A."/>
            <person name="Fujita N."/>
            <person name="Igarashi Y."/>
        </authorList>
    </citation>
    <scope>NUCLEOTIDE SEQUENCE [LARGE SCALE GENOMIC DNA]</scope>
    <source>
        <strain evidence="2 3">NBRC 110027</strain>
    </source>
</reference>
<reference evidence="3" key="1">
    <citation type="submission" date="2014-09" db="EMBL/GenBank/DDBJ databases">
        <title>Whole genome shotgun sequence of Streptomyces sp. NBRC 110027.</title>
        <authorList>
            <person name="Komaki H."/>
            <person name="Ichikawa N."/>
            <person name="Katano-Makiyama Y."/>
            <person name="Hosoyama A."/>
            <person name="Hashimoto M."/>
            <person name="Uohara A."/>
            <person name="Kitahashi Y."/>
            <person name="Ohji S."/>
            <person name="Kimura A."/>
            <person name="Yamazoe A."/>
            <person name="Igarashi Y."/>
            <person name="Fujita N."/>
        </authorList>
    </citation>
    <scope>NUCLEOTIDE SEQUENCE [LARGE SCALE GENOMIC DNA]</scope>
    <source>
        <strain evidence="3">NBRC 110027</strain>
    </source>
</reference>
<gene>
    <name evidence="2" type="ORF">TPA0598_08_00090</name>
</gene>
<dbReference type="RefSeq" id="WP_052719066.1">
    <property type="nucleotide sequence ID" value="NZ_JBMVCO010000001.1"/>
</dbReference>
<sequence length="115" mass="12970">MHVVATRPDARRRGYARAVVRVLLDELRTEHVTLFELHASQEAAPLYREFGFADSPALMRMTHLEEPDGRLRWPTDIRVAPQTGDAAEPPSQRTVRLLLPQSLAPDDYPLSRASA</sequence>
<feature type="domain" description="N-acetyltransferase" evidence="1">
    <location>
        <begin position="1"/>
        <end position="76"/>
    </location>
</feature>
<accession>A0A0P4RDB8</accession>
<dbReference type="Pfam" id="PF13527">
    <property type="entry name" value="Acetyltransf_9"/>
    <property type="match status" value="1"/>
</dbReference>
<evidence type="ECO:0000259" key="1">
    <source>
        <dbReference type="PROSITE" id="PS51186"/>
    </source>
</evidence>
<protein>
    <recommendedName>
        <fullName evidence="1">N-acetyltransferase domain-containing protein</fullName>
    </recommendedName>
</protein>
<evidence type="ECO:0000313" key="2">
    <source>
        <dbReference type="EMBL" id="GAO11098.1"/>
    </source>
</evidence>
<dbReference type="InterPro" id="IPR016181">
    <property type="entry name" value="Acyl_CoA_acyltransferase"/>
</dbReference>